<dbReference type="AlphaFoldDB" id="A0AAP2JVN7"/>
<evidence type="ECO:0000313" key="2">
    <source>
        <dbReference type="EMBL" id="MBX6979350.1"/>
    </source>
</evidence>
<feature type="transmembrane region" description="Helical" evidence="1">
    <location>
        <begin position="39"/>
        <end position="56"/>
    </location>
</feature>
<sequence length="116" mass="13111">MRLFEFISYLYRSQQIKLFIAIFIVALIAVRIVTEGVNTITLLGFLLGLAFLMLMDRGKIIRTLVILVGVPCIMLAIITGYPPSEGYQNSITGFVAGGCIMLLYREYVHYRNNITK</sequence>
<protein>
    <submittedName>
        <fullName evidence="2">Uncharacterized protein</fullName>
    </submittedName>
</protein>
<evidence type="ECO:0000313" key="3">
    <source>
        <dbReference type="Proteomes" id="UP000824410"/>
    </source>
</evidence>
<reference evidence="2" key="1">
    <citation type="submission" date="2019-02" db="EMBL/GenBank/DDBJ databases">
        <title>Genomic characterization of isolates from hospital effluents in KZN, South Africa.</title>
        <authorList>
            <person name="Ntshobeni N."/>
            <person name="Allam M."/>
            <person name="Ismail A."/>
            <person name="Amoako D."/>
            <person name="Essack S."/>
            <person name="Chenia H."/>
        </authorList>
    </citation>
    <scope>NUCLEOTIDE SEQUENCE</scope>
    <source>
        <strain evidence="2">AFE97_S1</strain>
    </source>
</reference>
<keyword evidence="1" id="KW-1133">Transmembrane helix</keyword>
<keyword evidence="1" id="KW-0472">Membrane</keyword>
<keyword evidence="1" id="KW-0812">Transmembrane</keyword>
<dbReference type="RefSeq" id="WP_131680341.1">
    <property type="nucleotide sequence ID" value="NZ_SHCZ01000007.1"/>
</dbReference>
<gene>
    <name evidence="2" type="ORF">EX242_03595</name>
</gene>
<dbReference type="Proteomes" id="UP000824410">
    <property type="component" value="Unassembled WGS sequence"/>
</dbReference>
<evidence type="ECO:0000256" key="1">
    <source>
        <dbReference type="SAM" id="Phobius"/>
    </source>
</evidence>
<proteinExistence type="predicted"/>
<feature type="transmembrane region" description="Helical" evidence="1">
    <location>
        <begin position="63"/>
        <end position="81"/>
    </location>
</feature>
<accession>A0AAP2JVN7</accession>
<feature type="transmembrane region" description="Helical" evidence="1">
    <location>
        <begin position="16"/>
        <end position="33"/>
    </location>
</feature>
<feature type="transmembrane region" description="Helical" evidence="1">
    <location>
        <begin position="87"/>
        <end position="104"/>
    </location>
</feature>
<organism evidence="2 3">
    <name type="scientific">Providencia rettgeri</name>
    <dbReference type="NCBI Taxonomy" id="587"/>
    <lineage>
        <taxon>Bacteria</taxon>
        <taxon>Pseudomonadati</taxon>
        <taxon>Pseudomonadota</taxon>
        <taxon>Gammaproteobacteria</taxon>
        <taxon>Enterobacterales</taxon>
        <taxon>Morganellaceae</taxon>
        <taxon>Providencia</taxon>
    </lineage>
</organism>
<name>A0AAP2JVN7_PRORE</name>
<dbReference type="EMBL" id="SHDO01000004">
    <property type="protein sequence ID" value="MBX6979350.1"/>
    <property type="molecule type" value="Genomic_DNA"/>
</dbReference>
<comment type="caution">
    <text evidence="2">The sequence shown here is derived from an EMBL/GenBank/DDBJ whole genome shotgun (WGS) entry which is preliminary data.</text>
</comment>